<evidence type="ECO:0000256" key="2">
    <source>
        <dbReference type="SAM" id="Phobius"/>
    </source>
</evidence>
<organism evidence="3 4">
    <name type="scientific">Phomopsis amygdali</name>
    <name type="common">Fusicoccum amygdali</name>
    <dbReference type="NCBI Taxonomy" id="1214568"/>
    <lineage>
        <taxon>Eukaryota</taxon>
        <taxon>Fungi</taxon>
        <taxon>Dikarya</taxon>
        <taxon>Ascomycota</taxon>
        <taxon>Pezizomycotina</taxon>
        <taxon>Sordariomycetes</taxon>
        <taxon>Sordariomycetidae</taxon>
        <taxon>Diaporthales</taxon>
        <taxon>Diaporthaceae</taxon>
        <taxon>Diaporthe</taxon>
    </lineage>
</organism>
<protein>
    <submittedName>
        <fullName evidence="3">Uncharacterized protein</fullName>
    </submittedName>
</protein>
<accession>A0AAD9S675</accession>
<evidence type="ECO:0000313" key="4">
    <source>
        <dbReference type="Proteomes" id="UP001265746"/>
    </source>
</evidence>
<dbReference type="AlphaFoldDB" id="A0AAD9S675"/>
<keyword evidence="4" id="KW-1185">Reference proteome</keyword>
<keyword evidence="2" id="KW-1133">Transmembrane helix</keyword>
<keyword evidence="2" id="KW-0472">Membrane</keyword>
<dbReference type="Proteomes" id="UP001265746">
    <property type="component" value="Unassembled WGS sequence"/>
</dbReference>
<comment type="caution">
    <text evidence="3">The sequence shown here is derived from an EMBL/GenBank/DDBJ whole genome shotgun (WGS) entry which is preliminary data.</text>
</comment>
<gene>
    <name evidence="3" type="ORF">N8I77_011391</name>
</gene>
<feature type="region of interest" description="Disordered" evidence="1">
    <location>
        <begin position="61"/>
        <end position="91"/>
    </location>
</feature>
<name>A0AAD9S675_PHOAM</name>
<feature type="transmembrane region" description="Helical" evidence="2">
    <location>
        <begin position="34"/>
        <end position="56"/>
    </location>
</feature>
<evidence type="ECO:0000313" key="3">
    <source>
        <dbReference type="EMBL" id="KAK2599656.1"/>
    </source>
</evidence>
<reference evidence="3" key="1">
    <citation type="submission" date="2023-06" db="EMBL/GenBank/DDBJ databases">
        <authorList>
            <person name="Noh H."/>
        </authorList>
    </citation>
    <scope>NUCLEOTIDE SEQUENCE</scope>
    <source>
        <strain evidence="3">DUCC20226</strain>
    </source>
</reference>
<keyword evidence="2" id="KW-0812">Transmembrane</keyword>
<proteinExistence type="predicted"/>
<sequence length="114" mass="12371">MAPLLNTTLICNSTSACASALVKVQEQLDDAERLSYILGALLGIVFLLFVCSPLIFNLPKEDETSRTAPSPENNEIEMRDLGSGGEMPDPNDFVINEEEADISQVAIMNQIAVE</sequence>
<evidence type="ECO:0000256" key="1">
    <source>
        <dbReference type="SAM" id="MobiDB-lite"/>
    </source>
</evidence>
<dbReference type="EMBL" id="JAUJFL010000007">
    <property type="protein sequence ID" value="KAK2599656.1"/>
    <property type="molecule type" value="Genomic_DNA"/>
</dbReference>